<dbReference type="EMBL" id="NMUH01011571">
    <property type="protein sequence ID" value="MQM21778.1"/>
    <property type="molecule type" value="Genomic_DNA"/>
</dbReference>
<dbReference type="Pfam" id="PF20431">
    <property type="entry name" value="E_motif"/>
    <property type="match status" value="1"/>
</dbReference>
<evidence type="ECO:0000313" key="3">
    <source>
        <dbReference type="Proteomes" id="UP000652761"/>
    </source>
</evidence>
<dbReference type="GO" id="GO:0003723">
    <property type="term" value="F:RNA binding"/>
    <property type="evidence" value="ECO:0007669"/>
    <property type="project" value="InterPro"/>
</dbReference>
<dbReference type="AlphaFoldDB" id="A0A843XPH1"/>
<name>A0A843XPH1_COLES</name>
<protein>
    <recommendedName>
        <fullName evidence="1">DYW domain-containing protein</fullName>
    </recommendedName>
</protein>
<proteinExistence type="predicted"/>
<evidence type="ECO:0000313" key="2">
    <source>
        <dbReference type="EMBL" id="MQM21778.1"/>
    </source>
</evidence>
<dbReference type="Pfam" id="PF20430">
    <property type="entry name" value="Eplus_motif"/>
    <property type="match status" value="1"/>
</dbReference>
<dbReference type="Proteomes" id="UP000652761">
    <property type="component" value="Unassembled WGS sequence"/>
</dbReference>
<dbReference type="GO" id="GO:0008270">
    <property type="term" value="F:zinc ion binding"/>
    <property type="evidence" value="ECO:0007669"/>
    <property type="project" value="InterPro"/>
</dbReference>
<dbReference type="GO" id="GO:0009451">
    <property type="term" value="P:RNA modification"/>
    <property type="evidence" value="ECO:0007669"/>
    <property type="project" value="InterPro"/>
</dbReference>
<dbReference type="InterPro" id="IPR046960">
    <property type="entry name" value="PPR_At4g14850-like_plant"/>
</dbReference>
<organism evidence="2 3">
    <name type="scientific">Colocasia esculenta</name>
    <name type="common">Wild taro</name>
    <name type="synonym">Arum esculentum</name>
    <dbReference type="NCBI Taxonomy" id="4460"/>
    <lineage>
        <taxon>Eukaryota</taxon>
        <taxon>Viridiplantae</taxon>
        <taxon>Streptophyta</taxon>
        <taxon>Embryophyta</taxon>
        <taxon>Tracheophyta</taxon>
        <taxon>Spermatophyta</taxon>
        <taxon>Magnoliopsida</taxon>
        <taxon>Liliopsida</taxon>
        <taxon>Araceae</taxon>
        <taxon>Aroideae</taxon>
        <taxon>Colocasieae</taxon>
        <taxon>Colocasia</taxon>
    </lineage>
</organism>
<evidence type="ECO:0000259" key="1">
    <source>
        <dbReference type="Pfam" id="PF14432"/>
    </source>
</evidence>
<comment type="caution">
    <text evidence="2">The sequence shown here is derived from an EMBL/GenBank/DDBJ whole genome shotgun (WGS) entry which is preliminary data.</text>
</comment>
<dbReference type="InterPro" id="IPR046848">
    <property type="entry name" value="E_motif"/>
</dbReference>
<gene>
    <name evidence="2" type="ORF">Taro_054821</name>
</gene>
<dbReference type="Pfam" id="PF14432">
    <property type="entry name" value="DYW_deaminase"/>
    <property type="match status" value="1"/>
</dbReference>
<keyword evidence="3" id="KW-1185">Reference proteome</keyword>
<accession>A0A843XPH1</accession>
<sequence>MLANVYTAAGRRDEVARLWTAMRERGVKKEGGRSWVEVRGEVHVFLAGDKKHPIATEIYAKVEELMGEIAKLGYEQEAAAAEGGLWYHSERLVVAFGLVSGAAPQGKALRVVKNLRICGHCHRVFTFISRIIDRQIVVRDAHRYHRFEHGVCSCKDLW</sequence>
<dbReference type="InterPro" id="IPR032867">
    <property type="entry name" value="DYW_dom"/>
</dbReference>
<dbReference type="OrthoDB" id="185373at2759"/>
<dbReference type="InterPro" id="IPR046849">
    <property type="entry name" value="E2_motif"/>
</dbReference>
<dbReference type="PANTHER" id="PTHR47926">
    <property type="entry name" value="PENTATRICOPEPTIDE REPEAT-CONTAINING PROTEIN"/>
    <property type="match status" value="1"/>
</dbReference>
<dbReference type="PANTHER" id="PTHR47926:SF464">
    <property type="entry name" value="DYW DOMAIN-CONTAINING PROTEIN"/>
    <property type="match status" value="1"/>
</dbReference>
<feature type="domain" description="DYW" evidence="1">
    <location>
        <begin position="85"/>
        <end position="158"/>
    </location>
</feature>
<reference evidence="2" key="1">
    <citation type="submission" date="2017-07" db="EMBL/GenBank/DDBJ databases">
        <title>Taro Niue Genome Assembly and Annotation.</title>
        <authorList>
            <person name="Atibalentja N."/>
            <person name="Keating K."/>
            <person name="Fields C.J."/>
        </authorList>
    </citation>
    <scope>NUCLEOTIDE SEQUENCE</scope>
    <source>
        <strain evidence="2">Niue_2</strain>
        <tissue evidence="2">Leaf</tissue>
    </source>
</reference>